<evidence type="ECO:0000256" key="6">
    <source>
        <dbReference type="ARBA" id="ARBA00022643"/>
    </source>
</evidence>
<keyword evidence="6" id="KW-0288">FMN</keyword>
<dbReference type="PANTHER" id="PTHR30543:SF21">
    <property type="entry name" value="NAD(P)H-DEPENDENT FMN REDUCTASE LOT6"/>
    <property type="match status" value="1"/>
</dbReference>
<reference evidence="10 11" key="1">
    <citation type="submission" date="2018-06" db="EMBL/GenBank/DDBJ databases">
        <authorList>
            <consortium name="Pathogen Informatics"/>
            <person name="Doyle S."/>
        </authorList>
    </citation>
    <scope>NUCLEOTIDE SEQUENCE [LARGE SCALE GENOMIC DNA]</scope>
    <source>
        <strain evidence="10 11">NCTC13830</strain>
    </source>
</reference>
<dbReference type="SUPFAM" id="SSF52218">
    <property type="entry name" value="Flavoproteins"/>
    <property type="match status" value="1"/>
</dbReference>
<dbReference type="GO" id="GO:0016491">
    <property type="term" value="F:oxidoreductase activity"/>
    <property type="evidence" value="ECO:0007669"/>
    <property type="project" value="UniProtKB-KW"/>
</dbReference>
<name>A0A380G468_9STAP</name>
<proteinExistence type="inferred from homology"/>
<dbReference type="Pfam" id="PF03358">
    <property type="entry name" value="FMN_red"/>
    <property type="match status" value="1"/>
</dbReference>
<evidence type="ECO:0000256" key="8">
    <source>
        <dbReference type="ARBA" id="ARBA00032807"/>
    </source>
</evidence>
<comment type="subunit">
    <text evidence="3">Homotetramer.</text>
</comment>
<evidence type="ECO:0000313" key="10">
    <source>
        <dbReference type="EMBL" id="SUM45058.1"/>
    </source>
</evidence>
<evidence type="ECO:0000259" key="9">
    <source>
        <dbReference type="Pfam" id="PF03358"/>
    </source>
</evidence>
<dbReference type="EMBL" id="UHDO01000001">
    <property type="protein sequence ID" value="SUM45058.1"/>
    <property type="molecule type" value="Genomic_DNA"/>
</dbReference>
<organism evidence="10 11">
    <name type="scientific">Staphylococcus petrasii</name>
    <dbReference type="NCBI Taxonomy" id="1276936"/>
    <lineage>
        <taxon>Bacteria</taxon>
        <taxon>Bacillati</taxon>
        <taxon>Bacillota</taxon>
        <taxon>Bacilli</taxon>
        <taxon>Bacillales</taxon>
        <taxon>Staphylococcaceae</taxon>
        <taxon>Staphylococcus</taxon>
    </lineage>
</organism>
<sequence length="189" mass="20906">MMKGLIIVGSAQVGSHTNALAKYLVGQFDNHEMDVDIFDLAEKPLNQLDFSGTTPSVDEIKANTKEFKEKTMEADFLILGTPNYHGSYSGILKNALDHVNMDYFKMKPVGLIGNSGGIVSSEPLSHLRVIVRSLLGIAVPTQIATHDSDYGKLDDGTLYLDDEQFQLRAKLFVDQIVSFVNNSPYEHLK</sequence>
<dbReference type="GO" id="GO:0005829">
    <property type="term" value="C:cytosol"/>
    <property type="evidence" value="ECO:0007669"/>
    <property type="project" value="TreeGrafter"/>
</dbReference>
<evidence type="ECO:0000256" key="5">
    <source>
        <dbReference type="ARBA" id="ARBA00022630"/>
    </source>
</evidence>
<dbReference type="InterPro" id="IPR005025">
    <property type="entry name" value="FMN_Rdtase-like_dom"/>
</dbReference>
<comment type="similarity">
    <text evidence="2">Belongs to the azoreductase type 2 family.</text>
</comment>
<keyword evidence="5" id="KW-0285">Flavoprotein</keyword>
<dbReference type="GO" id="GO:0010181">
    <property type="term" value="F:FMN binding"/>
    <property type="evidence" value="ECO:0007669"/>
    <property type="project" value="TreeGrafter"/>
</dbReference>
<feature type="domain" description="NADPH-dependent FMN reductase-like" evidence="9">
    <location>
        <begin position="2"/>
        <end position="144"/>
    </location>
</feature>
<evidence type="ECO:0000313" key="11">
    <source>
        <dbReference type="Proteomes" id="UP000254047"/>
    </source>
</evidence>
<evidence type="ECO:0000256" key="4">
    <source>
        <dbReference type="ARBA" id="ARBA00016393"/>
    </source>
</evidence>
<dbReference type="Proteomes" id="UP000254047">
    <property type="component" value="Unassembled WGS sequence"/>
</dbReference>
<dbReference type="AlphaFoldDB" id="A0A380G468"/>
<dbReference type="InterPro" id="IPR029039">
    <property type="entry name" value="Flavoprotein-like_sf"/>
</dbReference>
<dbReference type="PANTHER" id="PTHR30543">
    <property type="entry name" value="CHROMATE REDUCTASE"/>
    <property type="match status" value="1"/>
</dbReference>
<accession>A0A380G468</accession>
<evidence type="ECO:0000256" key="2">
    <source>
        <dbReference type="ARBA" id="ARBA00009428"/>
    </source>
</evidence>
<evidence type="ECO:0000256" key="3">
    <source>
        <dbReference type="ARBA" id="ARBA00011881"/>
    </source>
</evidence>
<dbReference type="Gene3D" id="3.40.50.360">
    <property type="match status" value="1"/>
</dbReference>
<keyword evidence="10" id="KW-0560">Oxidoreductase</keyword>
<gene>
    <name evidence="10" type="primary">azo1</name>
    <name evidence="10" type="ORF">NCTC13830_02452</name>
</gene>
<evidence type="ECO:0000256" key="7">
    <source>
        <dbReference type="ARBA" id="ARBA00031831"/>
    </source>
</evidence>
<dbReference type="InterPro" id="IPR050712">
    <property type="entry name" value="NAD(P)H-dep_reductase"/>
</dbReference>
<comment type="cofactor">
    <cofactor evidence="1">
        <name>FMN</name>
        <dbReference type="ChEBI" id="CHEBI:58210"/>
    </cofactor>
</comment>
<protein>
    <recommendedName>
        <fullName evidence="4">FMN-dependent NADPH-azoreductase</fullName>
    </recommendedName>
    <alternativeName>
        <fullName evidence="8">NADPH-dependent flavo-azoreductase</fullName>
    </alternativeName>
    <alternativeName>
        <fullName evidence="7">NADPH-flavin azoreductase</fullName>
    </alternativeName>
</protein>
<evidence type="ECO:0000256" key="1">
    <source>
        <dbReference type="ARBA" id="ARBA00001917"/>
    </source>
</evidence>